<keyword evidence="3" id="KW-1185">Reference proteome</keyword>
<proteinExistence type="predicted"/>
<dbReference type="KEGG" id="qso:IRL76_09835"/>
<dbReference type="InterPro" id="IPR009061">
    <property type="entry name" value="DNA-bd_dom_put_sf"/>
</dbReference>
<evidence type="ECO:0000313" key="2">
    <source>
        <dbReference type="EMBL" id="QPC98172.1"/>
    </source>
</evidence>
<dbReference type="Pfam" id="PF12728">
    <property type="entry name" value="HTH_17"/>
    <property type="match status" value="1"/>
</dbReference>
<sequence length="60" mass="7091">MIFLTTAEVAARWRMSPRTLEGWRDKGIGPNYHKFGGSVRYHMDEIKRFEEAWSTCLEDI</sequence>
<evidence type="ECO:0000313" key="3">
    <source>
        <dbReference type="Proteomes" id="UP000594459"/>
    </source>
</evidence>
<dbReference type="Proteomes" id="UP000594459">
    <property type="component" value="Chromosome"/>
</dbReference>
<dbReference type="EMBL" id="CP064654">
    <property type="protein sequence ID" value="QPC98172.1"/>
    <property type="molecule type" value="Genomic_DNA"/>
</dbReference>
<dbReference type="SUPFAM" id="SSF46955">
    <property type="entry name" value="Putative DNA-binding domain"/>
    <property type="match status" value="1"/>
</dbReference>
<name>A0A7S8F2Y1_9SPHN</name>
<feature type="domain" description="Helix-turn-helix" evidence="1">
    <location>
        <begin position="3"/>
        <end position="51"/>
    </location>
</feature>
<organism evidence="2 3">
    <name type="scientific">Qipengyuania soli</name>
    <dbReference type="NCBI Taxonomy" id="2782568"/>
    <lineage>
        <taxon>Bacteria</taxon>
        <taxon>Pseudomonadati</taxon>
        <taxon>Pseudomonadota</taxon>
        <taxon>Alphaproteobacteria</taxon>
        <taxon>Sphingomonadales</taxon>
        <taxon>Erythrobacteraceae</taxon>
        <taxon>Qipengyuania</taxon>
    </lineage>
</organism>
<dbReference type="AlphaFoldDB" id="A0A7S8F2Y1"/>
<protein>
    <submittedName>
        <fullName evidence="2">Helix-turn-helix domain-containing protein</fullName>
    </submittedName>
</protein>
<accession>A0A7S8F2Y1</accession>
<dbReference type="InterPro" id="IPR041657">
    <property type="entry name" value="HTH_17"/>
</dbReference>
<reference evidence="2 3" key="1">
    <citation type="submission" date="2020-11" db="EMBL/GenBank/DDBJ databases">
        <title>The genome sequence of Erythrobacter sp. 6D36.</title>
        <authorList>
            <person name="Liu Y."/>
        </authorList>
    </citation>
    <scope>NUCLEOTIDE SEQUENCE [LARGE SCALE GENOMIC DNA]</scope>
    <source>
        <strain evidence="2 3">6D36</strain>
    </source>
</reference>
<gene>
    <name evidence="2" type="ORF">IRL76_09835</name>
</gene>
<evidence type="ECO:0000259" key="1">
    <source>
        <dbReference type="Pfam" id="PF12728"/>
    </source>
</evidence>